<evidence type="ECO:0000313" key="1">
    <source>
        <dbReference type="EMBL" id="SVE02251.1"/>
    </source>
</evidence>
<gene>
    <name evidence="1" type="ORF">METZ01_LOCUS455105</name>
</gene>
<proteinExistence type="predicted"/>
<dbReference type="EMBL" id="UINC01188840">
    <property type="protein sequence ID" value="SVE02251.1"/>
    <property type="molecule type" value="Genomic_DNA"/>
</dbReference>
<reference evidence="1" key="1">
    <citation type="submission" date="2018-05" db="EMBL/GenBank/DDBJ databases">
        <authorList>
            <person name="Lanie J.A."/>
            <person name="Ng W.-L."/>
            <person name="Kazmierczak K.M."/>
            <person name="Andrzejewski T.M."/>
            <person name="Davidsen T.M."/>
            <person name="Wayne K.J."/>
            <person name="Tettelin H."/>
            <person name="Glass J.I."/>
            <person name="Rusch D."/>
            <person name="Podicherti R."/>
            <person name="Tsui H.-C.T."/>
            <person name="Winkler M.E."/>
        </authorList>
    </citation>
    <scope>NUCLEOTIDE SEQUENCE</scope>
</reference>
<sequence length="104" mass="11228">MSNPIVIGGIEATVTSASPTSLDVTVPNDTGFGPVRLQASLLSLPLSVSNRIQAPPTRSHTRSTPRSARYTAVTIRLSVQRSDSRKQSPTIVLSLLNIREKRYA</sequence>
<organism evidence="1">
    <name type="scientific">marine metagenome</name>
    <dbReference type="NCBI Taxonomy" id="408172"/>
    <lineage>
        <taxon>unclassified sequences</taxon>
        <taxon>metagenomes</taxon>
        <taxon>ecological metagenomes</taxon>
    </lineage>
</organism>
<name>A0A383A3P8_9ZZZZ</name>
<protein>
    <submittedName>
        <fullName evidence="1">Uncharacterized protein</fullName>
    </submittedName>
</protein>
<accession>A0A383A3P8</accession>
<dbReference type="AlphaFoldDB" id="A0A383A3P8"/>